<comment type="subcellular location">
    <subcellularLocation>
        <location evidence="1 7">Cell outer membrane</location>
        <topology evidence="1 7">Multi-pass membrane protein</topology>
    </subcellularLocation>
</comment>
<evidence type="ECO:0000313" key="10">
    <source>
        <dbReference type="Proteomes" id="UP000244450"/>
    </source>
</evidence>
<dbReference type="InterPro" id="IPR023996">
    <property type="entry name" value="TonB-dep_OMP_SusC/RagA"/>
</dbReference>
<dbReference type="Proteomes" id="UP000244450">
    <property type="component" value="Unassembled WGS sequence"/>
</dbReference>
<accession>A0A2T7BLN8</accession>
<dbReference type="Pfam" id="PF07715">
    <property type="entry name" value="Plug"/>
    <property type="match status" value="1"/>
</dbReference>
<sequence length="1095" mass="118628">MGNMQTSNVIVKVFGVCKPAAGALFRASHLSLLLVFMSLHFNFSAAAQGKVTLSADQADISTLLKNIEAQTGYHFWMEDGVTTQFKPVSIHGLNLTLHAALDLVLKDQPLTYKIIDHIIVVKLSNATSTALQVSGTVRAASGPLENASVVVIQTGKGTATSTQGTFRLPDVPRGAILAVSCVGFTPQQRTVHDDSPQVFTLVPAEKELDVPVIVAYGVASQRTSTSHINNLTGAQVAIQPVNNALFALEGTLPGIFVQQVTGTTGGQVSIQIGGRSSISSGNDPLYIIDGIPFPSTSLVQTGGIINQGSPLQFLSPQDIEGITVLKDATSTAIYGSRGANGVVLISTKKARPGGGTGFSATTTAGIGMIDRRVPMLSTPEYLQMRHEAFAKDGARPDPAKDYDLLSWDTTRYTDWQKALIGHTAPQWEQRLSFHSSGPALRTYFSAGYGKEGTVMGQDFHSNRATGHGSISYRSTKGRLAVAVSFNGSLVRHYLPAADPTSFALQLPPDAPAGRLPDGSFNWAPGFNNPYANMAQYYKARSHTADITSQISYAIWNSLRLKFNAGVVAEKMDEINVGPVASINPSAGITTGRSGFGKNSLQSWTMEPMLEYSHSIARAKVLLLAGATLHRASNNNYIINATGYTDPNSLESIRGAAAIDTLTNQSLDYRYLSGYGRARLQIKERYIMELTGRRDGSSRFGPNRQYAIFGGVGAAWLISAEPWMHSRFNTLSLAKLSFTYGTTGNDQIGDYAFQNRYIQATYPYGGLRGLVPQQLSNNDYSWEESRKLNISVDLGFLKDRIQLSATYYCSRTSQELLTLPLSGVTGFPSITRNSGAVIMNRSWEFTLNAIAVQGHRFAWTWSANLTFPQNKLTSFPSINTTSYAGVLQVGKSLAVYKAIHATGVDPGTGEYTFLDVNQDGQIAPPGDLTAYKSMDQQYYGGVSTKITVGQFSIDLLFQFVKQQGFNYLSFSGNAPGGIANQPTWVLARWRDVGQRASVQKFTQDYSSTTYGAFANLTSSDAIVSDASYVRLKSLSVNYKVPVKNEPHQNRPEIDIFLRMANMLTLSEYKGPDPETQSVLGFMPPLRTIIVGVALNL</sequence>
<evidence type="ECO:0000256" key="5">
    <source>
        <dbReference type="ARBA" id="ARBA00023136"/>
    </source>
</evidence>
<name>A0A2T7BLN8_9BACT</name>
<keyword evidence="2 7" id="KW-0813">Transport</keyword>
<keyword evidence="5 7" id="KW-0472">Membrane</keyword>
<dbReference type="AlphaFoldDB" id="A0A2T7BLN8"/>
<comment type="similarity">
    <text evidence="7">Belongs to the TonB-dependent receptor family.</text>
</comment>
<dbReference type="SUPFAM" id="SSF49464">
    <property type="entry name" value="Carboxypeptidase regulatory domain-like"/>
    <property type="match status" value="1"/>
</dbReference>
<dbReference type="OrthoDB" id="608367at2"/>
<dbReference type="Pfam" id="PF13715">
    <property type="entry name" value="CarbopepD_reg_2"/>
    <property type="match status" value="1"/>
</dbReference>
<evidence type="ECO:0000256" key="1">
    <source>
        <dbReference type="ARBA" id="ARBA00004571"/>
    </source>
</evidence>
<evidence type="ECO:0000256" key="6">
    <source>
        <dbReference type="ARBA" id="ARBA00023237"/>
    </source>
</evidence>
<dbReference type="Gene3D" id="2.60.40.1120">
    <property type="entry name" value="Carboxypeptidase-like, regulatory domain"/>
    <property type="match status" value="1"/>
</dbReference>
<comment type="caution">
    <text evidence="9">The sequence shown here is derived from an EMBL/GenBank/DDBJ whole genome shotgun (WGS) entry which is preliminary data.</text>
</comment>
<dbReference type="NCBIfam" id="TIGR04056">
    <property type="entry name" value="OMP_RagA_SusC"/>
    <property type="match status" value="1"/>
</dbReference>
<gene>
    <name evidence="9" type="ORF">DCC81_03500</name>
</gene>
<dbReference type="InterPro" id="IPR012910">
    <property type="entry name" value="Plug_dom"/>
</dbReference>
<dbReference type="InterPro" id="IPR037066">
    <property type="entry name" value="Plug_dom_sf"/>
</dbReference>
<dbReference type="SUPFAM" id="SSF56935">
    <property type="entry name" value="Porins"/>
    <property type="match status" value="1"/>
</dbReference>
<keyword evidence="4 7" id="KW-0812">Transmembrane</keyword>
<dbReference type="PROSITE" id="PS52016">
    <property type="entry name" value="TONB_DEPENDENT_REC_3"/>
    <property type="match status" value="1"/>
</dbReference>
<evidence type="ECO:0000256" key="4">
    <source>
        <dbReference type="ARBA" id="ARBA00022692"/>
    </source>
</evidence>
<reference evidence="9 10" key="1">
    <citation type="submission" date="2018-04" db="EMBL/GenBank/DDBJ databases">
        <title>Chitinophaga fuyangensis sp. nov., isolated from soil in a chemical factory.</title>
        <authorList>
            <person name="Chen K."/>
        </authorList>
    </citation>
    <scope>NUCLEOTIDE SEQUENCE [LARGE SCALE GENOMIC DNA]</scope>
    <source>
        <strain evidence="9 10">LY-1</strain>
    </source>
</reference>
<evidence type="ECO:0000313" key="9">
    <source>
        <dbReference type="EMBL" id="PUZ28559.1"/>
    </source>
</evidence>
<dbReference type="Gene3D" id="2.170.130.10">
    <property type="entry name" value="TonB-dependent receptor, plug domain"/>
    <property type="match status" value="1"/>
</dbReference>
<feature type="domain" description="TonB-dependent receptor plug" evidence="8">
    <location>
        <begin position="221"/>
        <end position="342"/>
    </location>
</feature>
<dbReference type="InterPro" id="IPR039426">
    <property type="entry name" value="TonB-dep_rcpt-like"/>
</dbReference>
<organism evidence="9 10">
    <name type="scientific">Chitinophaga parva</name>
    <dbReference type="NCBI Taxonomy" id="2169414"/>
    <lineage>
        <taxon>Bacteria</taxon>
        <taxon>Pseudomonadati</taxon>
        <taxon>Bacteroidota</taxon>
        <taxon>Chitinophagia</taxon>
        <taxon>Chitinophagales</taxon>
        <taxon>Chitinophagaceae</taxon>
        <taxon>Chitinophaga</taxon>
    </lineage>
</organism>
<keyword evidence="3 7" id="KW-1134">Transmembrane beta strand</keyword>
<keyword evidence="6 7" id="KW-0998">Cell outer membrane</keyword>
<dbReference type="InterPro" id="IPR023997">
    <property type="entry name" value="TonB-dep_OMP_SusC/RagA_CS"/>
</dbReference>
<evidence type="ECO:0000256" key="3">
    <source>
        <dbReference type="ARBA" id="ARBA00022452"/>
    </source>
</evidence>
<dbReference type="GO" id="GO:0009279">
    <property type="term" value="C:cell outer membrane"/>
    <property type="evidence" value="ECO:0007669"/>
    <property type="project" value="UniProtKB-SubCell"/>
</dbReference>
<dbReference type="InterPro" id="IPR008969">
    <property type="entry name" value="CarboxyPept-like_regulatory"/>
</dbReference>
<evidence type="ECO:0000256" key="2">
    <source>
        <dbReference type="ARBA" id="ARBA00022448"/>
    </source>
</evidence>
<evidence type="ECO:0000259" key="8">
    <source>
        <dbReference type="Pfam" id="PF07715"/>
    </source>
</evidence>
<keyword evidence="10" id="KW-1185">Reference proteome</keyword>
<evidence type="ECO:0000256" key="7">
    <source>
        <dbReference type="PROSITE-ProRule" id="PRU01360"/>
    </source>
</evidence>
<dbReference type="NCBIfam" id="TIGR04057">
    <property type="entry name" value="SusC_RagA_signa"/>
    <property type="match status" value="1"/>
</dbReference>
<dbReference type="Gene3D" id="2.40.170.20">
    <property type="entry name" value="TonB-dependent receptor, beta-barrel domain"/>
    <property type="match status" value="1"/>
</dbReference>
<proteinExistence type="inferred from homology"/>
<dbReference type="InterPro" id="IPR036942">
    <property type="entry name" value="Beta-barrel_TonB_sf"/>
</dbReference>
<protein>
    <recommendedName>
        <fullName evidence="8">TonB-dependent receptor plug domain-containing protein</fullName>
    </recommendedName>
</protein>
<dbReference type="EMBL" id="QCYK01000001">
    <property type="protein sequence ID" value="PUZ28559.1"/>
    <property type="molecule type" value="Genomic_DNA"/>
</dbReference>